<gene>
    <name evidence="7" type="ORF">HY768_06120</name>
</gene>
<evidence type="ECO:0000313" key="8">
    <source>
        <dbReference type="Proteomes" id="UP000736328"/>
    </source>
</evidence>
<evidence type="ECO:0000256" key="4">
    <source>
        <dbReference type="ARBA" id="ARBA00022741"/>
    </source>
</evidence>
<dbReference type="EMBL" id="JACQXR010000080">
    <property type="protein sequence ID" value="MBI4726784.1"/>
    <property type="molecule type" value="Genomic_DNA"/>
</dbReference>
<evidence type="ECO:0000256" key="3">
    <source>
        <dbReference type="ARBA" id="ARBA00022722"/>
    </source>
</evidence>
<dbReference type="AlphaFoldDB" id="A0A933MJL2"/>
<keyword evidence="1" id="KW-0597">Phosphoprotein</keyword>
<dbReference type="PANTHER" id="PTHR34139:SF1">
    <property type="entry name" value="RNASE MJ1380-RELATED"/>
    <property type="match status" value="1"/>
</dbReference>
<reference evidence="7" key="1">
    <citation type="submission" date="2020-07" db="EMBL/GenBank/DDBJ databases">
        <title>Huge and variable diversity of episymbiotic CPR bacteria and DPANN archaea in groundwater ecosystems.</title>
        <authorList>
            <person name="He C.Y."/>
            <person name="Keren R."/>
            <person name="Whittaker M."/>
            <person name="Farag I.F."/>
            <person name="Doudna J."/>
            <person name="Cate J.H.D."/>
            <person name="Banfield J.F."/>
        </authorList>
    </citation>
    <scope>NUCLEOTIDE SEQUENCE</scope>
    <source>
        <strain evidence="7">NC_groundwater_1520_Pr4_B-0.1um_53_5</strain>
    </source>
</reference>
<name>A0A933MJL2_UNCT6</name>
<sequence>MPRDHRAYLDDILEAIQRIEQYTASVTMEGLKADQLVQDGVVRNLEIIGEAVKKLPEELKNLQPEIEWRKIAGLRDILAHEYFGIDVEIIWDVVKQKLPALKAAVNNLLSDSQ</sequence>
<proteinExistence type="inferred from homology"/>
<comment type="caution">
    <text evidence="7">The sequence shown here is derived from an EMBL/GenBank/DDBJ whole genome shotgun (WGS) entry which is preliminary data.</text>
</comment>
<dbReference type="InterPro" id="IPR037038">
    <property type="entry name" value="HepT-like_sf"/>
</dbReference>
<protein>
    <submittedName>
        <fullName evidence="7">DUF86 domain-containing protein</fullName>
    </submittedName>
</protein>
<evidence type="ECO:0000256" key="2">
    <source>
        <dbReference type="ARBA" id="ARBA00022649"/>
    </source>
</evidence>
<evidence type="ECO:0000256" key="5">
    <source>
        <dbReference type="ARBA" id="ARBA00022801"/>
    </source>
</evidence>
<evidence type="ECO:0000256" key="1">
    <source>
        <dbReference type="ARBA" id="ARBA00022553"/>
    </source>
</evidence>
<dbReference type="Pfam" id="PF01934">
    <property type="entry name" value="HepT-like"/>
    <property type="match status" value="1"/>
</dbReference>
<dbReference type="GO" id="GO:0110001">
    <property type="term" value="C:toxin-antitoxin complex"/>
    <property type="evidence" value="ECO:0007669"/>
    <property type="project" value="InterPro"/>
</dbReference>
<dbReference type="PANTHER" id="PTHR34139">
    <property type="entry name" value="UPF0331 PROTEIN MJ0127"/>
    <property type="match status" value="1"/>
</dbReference>
<dbReference type="InterPro" id="IPR051813">
    <property type="entry name" value="HepT_RNase_toxin"/>
</dbReference>
<accession>A0A933MJL2</accession>
<comment type="similarity">
    <text evidence="6">Belongs to the HepT RNase toxin family.</text>
</comment>
<dbReference type="InterPro" id="IPR008201">
    <property type="entry name" value="HepT-like"/>
</dbReference>
<evidence type="ECO:0000256" key="6">
    <source>
        <dbReference type="ARBA" id="ARBA00024207"/>
    </source>
</evidence>
<dbReference type="GO" id="GO:0016787">
    <property type="term" value="F:hydrolase activity"/>
    <property type="evidence" value="ECO:0007669"/>
    <property type="project" value="UniProtKB-KW"/>
</dbReference>
<evidence type="ECO:0000313" key="7">
    <source>
        <dbReference type="EMBL" id="MBI4726784.1"/>
    </source>
</evidence>
<dbReference type="GO" id="GO:0000166">
    <property type="term" value="F:nucleotide binding"/>
    <property type="evidence" value="ECO:0007669"/>
    <property type="project" value="UniProtKB-KW"/>
</dbReference>
<dbReference type="Gene3D" id="1.20.120.580">
    <property type="entry name" value="bsu32300-like"/>
    <property type="match status" value="1"/>
</dbReference>
<keyword evidence="5" id="KW-0378">Hydrolase</keyword>
<keyword evidence="3" id="KW-0540">Nuclease</keyword>
<dbReference type="Proteomes" id="UP000736328">
    <property type="component" value="Unassembled WGS sequence"/>
</dbReference>
<keyword evidence="4" id="KW-0547">Nucleotide-binding</keyword>
<organism evidence="7 8">
    <name type="scientific">candidate division TA06 bacterium</name>
    <dbReference type="NCBI Taxonomy" id="2250710"/>
    <lineage>
        <taxon>Bacteria</taxon>
        <taxon>Bacteria division TA06</taxon>
    </lineage>
</organism>
<keyword evidence="2" id="KW-1277">Toxin-antitoxin system</keyword>
<dbReference type="GO" id="GO:0004540">
    <property type="term" value="F:RNA nuclease activity"/>
    <property type="evidence" value="ECO:0007669"/>
    <property type="project" value="InterPro"/>
</dbReference>